<dbReference type="RefSeq" id="WP_035317586.1">
    <property type="nucleotide sequence ID" value="NZ_CP113524.1"/>
</dbReference>
<protein>
    <submittedName>
        <fullName evidence="1">DUF4318 domain-containing protein</fullName>
    </submittedName>
</protein>
<proteinExistence type="predicted"/>
<reference evidence="1" key="1">
    <citation type="submission" date="2022-11" db="EMBL/GenBank/DDBJ databases">
        <title>Lacrimispora xylanolytica sy1, complete genome.</title>
        <authorList>
            <person name="Choi S."/>
        </authorList>
    </citation>
    <scope>NUCLEOTIDE SEQUENCE</scope>
    <source>
        <strain evidence="1">Sy1</strain>
    </source>
</reference>
<name>A0ABY7A6F4_9FIRM</name>
<gene>
    <name evidence="1" type="ORF">OW255_11735</name>
</gene>
<dbReference type="EMBL" id="CP113524">
    <property type="protein sequence ID" value="WAJ22252.1"/>
    <property type="molecule type" value="Genomic_DNA"/>
</dbReference>
<accession>A0ABY7A6F4</accession>
<evidence type="ECO:0000313" key="2">
    <source>
        <dbReference type="Proteomes" id="UP001163115"/>
    </source>
</evidence>
<evidence type="ECO:0000313" key="1">
    <source>
        <dbReference type="EMBL" id="WAJ22252.1"/>
    </source>
</evidence>
<dbReference type="Proteomes" id="UP001163115">
    <property type="component" value="Chromosome"/>
</dbReference>
<organism evidence="1 2">
    <name type="scientific">Lacrimispora xylanolytica</name>
    <dbReference type="NCBI Taxonomy" id="29375"/>
    <lineage>
        <taxon>Bacteria</taxon>
        <taxon>Bacillati</taxon>
        <taxon>Bacillota</taxon>
        <taxon>Clostridia</taxon>
        <taxon>Lachnospirales</taxon>
        <taxon>Lachnospiraceae</taxon>
        <taxon>Lacrimispora</taxon>
    </lineage>
</organism>
<sequence length="73" mass="8487">MFKKRFYIDLEDSLTYPCVNVICSYIEDYAQSSGEKLELISTQMPITFRLDSMLYIAEISMLRGGYSIHCKES</sequence>
<dbReference type="InterPro" id="IPR025467">
    <property type="entry name" value="DUF4318"/>
</dbReference>
<keyword evidence="2" id="KW-1185">Reference proteome</keyword>
<dbReference type="Pfam" id="PF14201">
    <property type="entry name" value="DUF4318"/>
    <property type="match status" value="1"/>
</dbReference>